<dbReference type="Pfam" id="PF00111">
    <property type="entry name" value="Fer2"/>
    <property type="match status" value="1"/>
</dbReference>
<evidence type="ECO:0000259" key="7">
    <source>
        <dbReference type="PROSITE" id="PS51085"/>
    </source>
</evidence>
<keyword evidence="1" id="KW-0001">2Fe-2S</keyword>
<name>A0A222G452_9GAMM</name>
<evidence type="ECO:0000313" key="8">
    <source>
        <dbReference type="EMBL" id="ASP46522.1"/>
    </source>
</evidence>
<organism evidence="8 9">
    <name type="scientific">Cognaticolwellia beringensis</name>
    <dbReference type="NCBI Taxonomy" id="1967665"/>
    <lineage>
        <taxon>Bacteria</taxon>
        <taxon>Pseudomonadati</taxon>
        <taxon>Pseudomonadota</taxon>
        <taxon>Gammaproteobacteria</taxon>
        <taxon>Alteromonadales</taxon>
        <taxon>Colwelliaceae</taxon>
        <taxon>Cognaticolwellia</taxon>
    </lineage>
</organism>
<feature type="domain" description="2Fe-2S ferredoxin-type" evidence="7">
    <location>
        <begin position="1"/>
        <end position="76"/>
    </location>
</feature>
<evidence type="ECO:0000256" key="6">
    <source>
        <dbReference type="ARBA" id="ARBA00023075"/>
    </source>
</evidence>
<dbReference type="KEGG" id="cber:B5D82_01265"/>
<dbReference type="PROSITE" id="PS00197">
    <property type="entry name" value="2FE2S_FER_1"/>
    <property type="match status" value="1"/>
</dbReference>
<dbReference type="GO" id="GO:0051537">
    <property type="term" value="F:2 iron, 2 sulfur cluster binding"/>
    <property type="evidence" value="ECO:0007669"/>
    <property type="project" value="UniProtKB-KW"/>
</dbReference>
<evidence type="ECO:0000256" key="1">
    <source>
        <dbReference type="ARBA" id="ARBA00022714"/>
    </source>
</evidence>
<keyword evidence="6" id="KW-0830">Ubiquinone</keyword>
<evidence type="ECO:0000256" key="5">
    <source>
        <dbReference type="ARBA" id="ARBA00023014"/>
    </source>
</evidence>
<dbReference type="SUPFAM" id="SSF54292">
    <property type="entry name" value="2Fe-2S ferredoxin-like"/>
    <property type="match status" value="1"/>
</dbReference>
<dbReference type="PANTHER" id="PTHR44379:SF2">
    <property type="entry name" value="BLR6218 PROTEIN"/>
    <property type="match status" value="1"/>
</dbReference>
<keyword evidence="5" id="KW-0411">Iron-sulfur</keyword>
<reference evidence="8 9" key="1">
    <citation type="submission" date="2017-08" db="EMBL/GenBank/DDBJ databases">
        <title>Complete genome of Colwellia sp. NB097-1, a psychrophile bacterium ioslated from Bering Sea.</title>
        <authorList>
            <person name="Chen X."/>
        </authorList>
    </citation>
    <scope>NUCLEOTIDE SEQUENCE [LARGE SCALE GENOMIC DNA]</scope>
    <source>
        <strain evidence="8 9">NB097-1</strain>
    </source>
</reference>
<dbReference type="PANTHER" id="PTHR44379">
    <property type="entry name" value="OXIDOREDUCTASE WITH IRON-SULFUR SUBUNIT"/>
    <property type="match status" value="1"/>
</dbReference>
<keyword evidence="4" id="KW-0408">Iron</keyword>
<protein>
    <submittedName>
        <fullName evidence="8">(2Fe-2S)-binding protein</fullName>
    </submittedName>
</protein>
<dbReference type="OrthoDB" id="9775084at2"/>
<dbReference type="InterPro" id="IPR036884">
    <property type="entry name" value="2Fe-2S-bd_dom_sf"/>
</dbReference>
<dbReference type="Gene3D" id="3.10.20.30">
    <property type="match status" value="1"/>
</dbReference>
<keyword evidence="9" id="KW-1185">Reference proteome</keyword>
<dbReference type="InterPro" id="IPR001041">
    <property type="entry name" value="2Fe-2S_ferredoxin-type"/>
</dbReference>
<dbReference type="CDD" id="cd00207">
    <property type="entry name" value="fer2"/>
    <property type="match status" value="1"/>
</dbReference>
<dbReference type="InterPro" id="IPR051452">
    <property type="entry name" value="Diverse_Oxidoreductases"/>
</dbReference>
<dbReference type="EMBL" id="CP020465">
    <property type="protein sequence ID" value="ASP46522.1"/>
    <property type="molecule type" value="Genomic_DNA"/>
</dbReference>
<dbReference type="InterPro" id="IPR006058">
    <property type="entry name" value="2Fe2S_fd_BS"/>
</dbReference>
<dbReference type="InterPro" id="IPR036010">
    <property type="entry name" value="2Fe-2S_ferredoxin-like_sf"/>
</dbReference>
<dbReference type="RefSeq" id="WP_081148580.1">
    <property type="nucleotide sequence ID" value="NZ_CP020465.1"/>
</dbReference>
<keyword evidence="3" id="KW-0560">Oxidoreductase</keyword>
<gene>
    <name evidence="8" type="ORF">B5D82_01265</name>
</gene>
<dbReference type="InterPro" id="IPR002888">
    <property type="entry name" value="2Fe-2S-bd"/>
</dbReference>
<dbReference type="GO" id="GO:0016491">
    <property type="term" value="F:oxidoreductase activity"/>
    <property type="evidence" value="ECO:0007669"/>
    <property type="project" value="UniProtKB-KW"/>
</dbReference>
<dbReference type="GO" id="GO:0046872">
    <property type="term" value="F:metal ion binding"/>
    <property type="evidence" value="ECO:0007669"/>
    <property type="project" value="UniProtKB-KW"/>
</dbReference>
<evidence type="ECO:0000313" key="9">
    <source>
        <dbReference type="Proteomes" id="UP000202259"/>
    </source>
</evidence>
<dbReference type="AlphaFoldDB" id="A0A222G452"/>
<evidence type="ECO:0000256" key="4">
    <source>
        <dbReference type="ARBA" id="ARBA00023004"/>
    </source>
</evidence>
<evidence type="ECO:0000256" key="3">
    <source>
        <dbReference type="ARBA" id="ARBA00023002"/>
    </source>
</evidence>
<sequence length="164" mass="17701">MIEFKLNGNKVSSAADVNTPLLWVIRDEFGFKGTKFGCGIGMCGACTVHMDGAPVRTCSFPLLAAANKNITTIEGLEGKHPLQKTWIEEQVPQCGYCQSGQIMQAATLLANNPSPSDQEIVDHMSGNLCRCMAYVRIKSAIKNAADVMSADVQTFDPRASTQQS</sequence>
<dbReference type="InterPro" id="IPR012675">
    <property type="entry name" value="Beta-grasp_dom_sf"/>
</dbReference>
<dbReference type="Pfam" id="PF01799">
    <property type="entry name" value="Fer2_2"/>
    <property type="match status" value="1"/>
</dbReference>
<accession>A0A222G452</accession>
<dbReference type="PROSITE" id="PS51085">
    <property type="entry name" value="2FE2S_FER_2"/>
    <property type="match status" value="1"/>
</dbReference>
<dbReference type="Gene3D" id="1.10.150.120">
    <property type="entry name" value="[2Fe-2S]-binding domain"/>
    <property type="match status" value="1"/>
</dbReference>
<proteinExistence type="predicted"/>
<dbReference type="SUPFAM" id="SSF47741">
    <property type="entry name" value="CO dehydrogenase ISP C-domain like"/>
    <property type="match status" value="1"/>
</dbReference>
<keyword evidence="2" id="KW-0479">Metal-binding</keyword>
<evidence type="ECO:0000256" key="2">
    <source>
        <dbReference type="ARBA" id="ARBA00022723"/>
    </source>
</evidence>
<dbReference type="Proteomes" id="UP000202259">
    <property type="component" value="Chromosome"/>
</dbReference>